<dbReference type="GO" id="GO:0012505">
    <property type="term" value="C:endomembrane system"/>
    <property type="evidence" value="ECO:0007669"/>
    <property type="project" value="UniProtKB-SubCell"/>
</dbReference>
<feature type="non-terminal residue" evidence="6">
    <location>
        <position position="1"/>
    </location>
</feature>
<evidence type="ECO:0000256" key="1">
    <source>
        <dbReference type="ARBA" id="ARBA00004127"/>
    </source>
</evidence>
<dbReference type="PANTHER" id="PTHR12242">
    <property type="entry name" value="OS02G0130600 PROTEIN-RELATED"/>
    <property type="match status" value="1"/>
</dbReference>
<keyword evidence="2 5" id="KW-0812">Transmembrane</keyword>
<evidence type="ECO:0000313" key="7">
    <source>
        <dbReference type="Proteomes" id="UP001143981"/>
    </source>
</evidence>
<feature type="transmembrane region" description="Helical" evidence="5">
    <location>
        <begin position="42"/>
        <end position="61"/>
    </location>
</feature>
<dbReference type="OrthoDB" id="419711at2759"/>
<dbReference type="AlphaFoldDB" id="A0A9W8CR72"/>
<evidence type="ECO:0000313" key="6">
    <source>
        <dbReference type="EMBL" id="KAJ1720838.1"/>
    </source>
</evidence>
<sequence length="156" mass="18064">LVLAAQWILYESFTCYAPLVTIIYWALLYPTQTAVLDTLVDWWMGISMHAFNMVLMLFEVLVAARCPLKWTHFATIITIMGLYLGLVYFMVGVYDFYVYPFFEPRYFGGFIAIMCLLIINVVAVIWTILLIVHRLRDTLYPRWIMRGNQTAAAVAA</sequence>
<feature type="transmembrane region" description="Helical" evidence="5">
    <location>
        <begin position="73"/>
        <end position="94"/>
    </location>
</feature>
<keyword evidence="3 5" id="KW-1133">Transmembrane helix</keyword>
<accession>A0A9W8CR72</accession>
<gene>
    <name evidence="6" type="ORF">LPJ61_006115</name>
</gene>
<dbReference type="Proteomes" id="UP001143981">
    <property type="component" value="Unassembled WGS sequence"/>
</dbReference>
<dbReference type="Pfam" id="PF04750">
    <property type="entry name" value="Far-17a_AIG1"/>
    <property type="match status" value="1"/>
</dbReference>
<dbReference type="GO" id="GO:0016020">
    <property type="term" value="C:membrane"/>
    <property type="evidence" value="ECO:0007669"/>
    <property type="project" value="InterPro"/>
</dbReference>
<keyword evidence="4 5" id="KW-0472">Membrane</keyword>
<evidence type="ECO:0000256" key="3">
    <source>
        <dbReference type="ARBA" id="ARBA00022989"/>
    </source>
</evidence>
<proteinExistence type="predicted"/>
<reference evidence="6" key="1">
    <citation type="submission" date="2022-07" db="EMBL/GenBank/DDBJ databases">
        <title>Phylogenomic reconstructions and comparative analyses of Kickxellomycotina fungi.</title>
        <authorList>
            <person name="Reynolds N.K."/>
            <person name="Stajich J.E."/>
            <person name="Barry K."/>
            <person name="Grigoriev I.V."/>
            <person name="Crous P."/>
            <person name="Smith M.E."/>
        </authorList>
    </citation>
    <scope>NUCLEOTIDE SEQUENCE</scope>
    <source>
        <strain evidence="6">BCRC 34381</strain>
    </source>
</reference>
<comment type="subcellular location">
    <subcellularLocation>
        <location evidence="1">Endomembrane system</location>
        <topology evidence="1">Multi-pass membrane protein</topology>
    </subcellularLocation>
</comment>
<evidence type="ECO:0000256" key="5">
    <source>
        <dbReference type="SAM" id="Phobius"/>
    </source>
</evidence>
<protein>
    <submittedName>
        <fullName evidence="6">Uncharacterized protein</fullName>
    </submittedName>
</protein>
<dbReference type="PANTHER" id="PTHR12242:SF1">
    <property type="entry name" value="MYND-TYPE DOMAIN-CONTAINING PROTEIN"/>
    <property type="match status" value="1"/>
</dbReference>
<organism evidence="6 7">
    <name type="scientific">Coemansia biformis</name>
    <dbReference type="NCBI Taxonomy" id="1286918"/>
    <lineage>
        <taxon>Eukaryota</taxon>
        <taxon>Fungi</taxon>
        <taxon>Fungi incertae sedis</taxon>
        <taxon>Zoopagomycota</taxon>
        <taxon>Kickxellomycotina</taxon>
        <taxon>Kickxellomycetes</taxon>
        <taxon>Kickxellales</taxon>
        <taxon>Kickxellaceae</taxon>
        <taxon>Coemansia</taxon>
    </lineage>
</organism>
<keyword evidence="7" id="KW-1185">Reference proteome</keyword>
<evidence type="ECO:0000256" key="2">
    <source>
        <dbReference type="ARBA" id="ARBA00022692"/>
    </source>
</evidence>
<comment type="caution">
    <text evidence="6">The sequence shown here is derived from an EMBL/GenBank/DDBJ whole genome shotgun (WGS) entry which is preliminary data.</text>
</comment>
<feature type="transmembrane region" description="Helical" evidence="5">
    <location>
        <begin position="7"/>
        <end position="27"/>
    </location>
</feature>
<feature type="transmembrane region" description="Helical" evidence="5">
    <location>
        <begin position="106"/>
        <end position="132"/>
    </location>
</feature>
<name>A0A9W8CR72_9FUNG</name>
<dbReference type="InterPro" id="IPR006838">
    <property type="entry name" value="ADTRP_AIG1"/>
</dbReference>
<dbReference type="EMBL" id="JANBOI010002600">
    <property type="protein sequence ID" value="KAJ1720838.1"/>
    <property type="molecule type" value="Genomic_DNA"/>
</dbReference>
<evidence type="ECO:0000256" key="4">
    <source>
        <dbReference type="ARBA" id="ARBA00023136"/>
    </source>
</evidence>